<evidence type="ECO:0000313" key="2">
    <source>
        <dbReference type="EMBL" id="PYE36408.1"/>
    </source>
</evidence>
<feature type="domain" description="BLUF" evidence="1">
    <location>
        <begin position="21"/>
        <end position="116"/>
    </location>
</feature>
<accession>A0A2V4V1I3</accession>
<gene>
    <name evidence="2" type="ORF">DFP82_1212</name>
</gene>
<dbReference type="Pfam" id="PF04940">
    <property type="entry name" value="BLUF"/>
    <property type="match status" value="1"/>
</dbReference>
<dbReference type="EMBL" id="QJSU01000021">
    <property type="protein sequence ID" value="PYE36408.1"/>
    <property type="molecule type" value="Genomic_DNA"/>
</dbReference>
<proteinExistence type="predicted"/>
<dbReference type="Gene3D" id="3.30.70.100">
    <property type="match status" value="1"/>
</dbReference>
<protein>
    <submittedName>
        <fullName evidence="2">FAD-dependent sensor of blue light</fullName>
    </submittedName>
</protein>
<dbReference type="PROSITE" id="PS50925">
    <property type="entry name" value="BLUF"/>
    <property type="match status" value="1"/>
</dbReference>
<reference evidence="2 3" key="1">
    <citation type="submission" date="2018-06" db="EMBL/GenBank/DDBJ databases">
        <title>Genomic Encyclopedia of Type Strains, Phase III (KMG-III): the genomes of soil and plant-associated and newly described type strains.</title>
        <authorList>
            <person name="Whitman W."/>
        </authorList>
    </citation>
    <scope>NUCLEOTIDE SEQUENCE [LARGE SCALE GENOMIC DNA]</scope>
    <source>
        <strain evidence="2 3">CECT 5889</strain>
    </source>
</reference>
<dbReference type="SUPFAM" id="SSF54975">
    <property type="entry name" value="Acylphosphatase/BLUF domain-like"/>
    <property type="match status" value="1"/>
</dbReference>
<sequence>MISVYNNDFTKLDVLLNGGKMKCIAYVSKAPVRDHSVRMPTGLSEIISASREHNPKSQITGIISYREGQYFQILEGPHLEVDKLMAKIAADPRHEDIWVFLNVRVAQRSFSNWGVNVFDFVDQGPLFDAFVEKNSPTLNNFDDYQKKRIKPFIDIEKSDTVPDEYYQDKNLRLLAWPDLNNESNPQMIMNLCIKLTKKPYPFNFLADSGEFGTPQQVTQIVREFERSGILSVTEAEPLVEKVVSEKKPNKFYGAIKKFLGMR</sequence>
<dbReference type="SMART" id="SM01034">
    <property type="entry name" value="BLUF"/>
    <property type="match status" value="1"/>
</dbReference>
<name>A0A2V4V1I3_9GAMM</name>
<dbReference type="GO" id="GO:0071949">
    <property type="term" value="F:FAD binding"/>
    <property type="evidence" value="ECO:0007669"/>
    <property type="project" value="InterPro"/>
</dbReference>
<comment type="caution">
    <text evidence="2">The sequence shown here is derived from an EMBL/GenBank/DDBJ whole genome shotgun (WGS) entry which is preliminary data.</text>
</comment>
<dbReference type="InterPro" id="IPR007024">
    <property type="entry name" value="BLUF_domain"/>
</dbReference>
<organism evidence="2 3">
    <name type="scientific">Psychrobacter fozii</name>
    <dbReference type="NCBI Taxonomy" id="198480"/>
    <lineage>
        <taxon>Bacteria</taxon>
        <taxon>Pseudomonadati</taxon>
        <taxon>Pseudomonadota</taxon>
        <taxon>Gammaproteobacteria</taxon>
        <taxon>Moraxellales</taxon>
        <taxon>Moraxellaceae</taxon>
        <taxon>Psychrobacter</taxon>
    </lineage>
</organism>
<evidence type="ECO:0000313" key="3">
    <source>
        <dbReference type="Proteomes" id="UP000247746"/>
    </source>
</evidence>
<dbReference type="Proteomes" id="UP000247746">
    <property type="component" value="Unassembled WGS sequence"/>
</dbReference>
<dbReference type="GO" id="GO:0009882">
    <property type="term" value="F:blue light photoreceptor activity"/>
    <property type="evidence" value="ECO:0007669"/>
    <property type="project" value="InterPro"/>
</dbReference>
<dbReference type="InterPro" id="IPR036046">
    <property type="entry name" value="Acylphosphatase-like_dom_sf"/>
</dbReference>
<keyword evidence="3" id="KW-1185">Reference proteome</keyword>
<dbReference type="AlphaFoldDB" id="A0A2V4V1I3"/>
<evidence type="ECO:0000259" key="1">
    <source>
        <dbReference type="PROSITE" id="PS50925"/>
    </source>
</evidence>